<name>A0A811GH50_9GAMM</name>
<dbReference type="AlphaFoldDB" id="A0A811GH50"/>
<organism evidence="1 2">
    <name type="scientific">Acinetobacter bouvetii</name>
    <dbReference type="NCBI Taxonomy" id="202951"/>
    <lineage>
        <taxon>Bacteria</taxon>
        <taxon>Pseudomonadati</taxon>
        <taxon>Pseudomonadota</taxon>
        <taxon>Gammaproteobacteria</taxon>
        <taxon>Moraxellales</taxon>
        <taxon>Moraxellaceae</taxon>
        <taxon>Acinetobacter</taxon>
    </lineage>
</organism>
<proteinExistence type="predicted"/>
<accession>A0A811GH50</accession>
<sequence>MKKSGYSSALAQGRAFNERTQGVWDDNVLRPCKNYLYAFAAVVDYGDNRYMGYASATIHTALKPYRFWLGEIQRFLKVRPTLGSSAPSMEAHLAALEGSKHAGRLDWRKECEDDECAKN</sequence>
<dbReference type="RefSeq" id="WP_174560885.1">
    <property type="nucleotide sequence ID" value="NZ_CADDTS010000051.1"/>
</dbReference>
<reference evidence="1 2" key="1">
    <citation type="submission" date="2020-02" db="EMBL/GenBank/DDBJ databases">
        <authorList>
            <person name="Chaudhuri R."/>
        </authorList>
    </citation>
    <scope>NUCLEOTIDE SEQUENCE [LARGE SCALE GENOMIC DNA]</scope>
    <source>
        <strain evidence="1">SFB21</strain>
    </source>
</reference>
<dbReference type="EMBL" id="CADDTS010000051">
    <property type="protein sequence ID" value="CAB1222979.1"/>
    <property type="molecule type" value="Genomic_DNA"/>
</dbReference>
<gene>
    <name evidence="1" type="ORF">SFB21_3196</name>
</gene>
<evidence type="ECO:0000313" key="2">
    <source>
        <dbReference type="Proteomes" id="UP000489961"/>
    </source>
</evidence>
<dbReference type="Proteomes" id="UP000489961">
    <property type="component" value="Unassembled WGS sequence"/>
</dbReference>
<evidence type="ECO:0000313" key="1">
    <source>
        <dbReference type="EMBL" id="CAB1222979.1"/>
    </source>
</evidence>
<comment type="caution">
    <text evidence="1">The sequence shown here is derived from an EMBL/GenBank/DDBJ whole genome shotgun (WGS) entry which is preliminary data.</text>
</comment>
<protein>
    <submittedName>
        <fullName evidence="1">Uncharacterized protein</fullName>
    </submittedName>
</protein>